<dbReference type="EMBL" id="VEPZ02000481">
    <property type="protein sequence ID" value="KAE8724180.1"/>
    <property type="molecule type" value="Genomic_DNA"/>
</dbReference>
<evidence type="ECO:0000259" key="4">
    <source>
        <dbReference type="Pfam" id="PF14383"/>
    </source>
</evidence>
<evidence type="ECO:0000259" key="2">
    <source>
        <dbReference type="Pfam" id="PF12552"/>
    </source>
</evidence>
<feature type="region of interest" description="Disordered" evidence="1">
    <location>
        <begin position="458"/>
        <end position="480"/>
    </location>
</feature>
<dbReference type="InterPro" id="IPR025486">
    <property type="entry name" value="DUF4378"/>
</dbReference>
<feature type="domain" description="DUF3741" evidence="4">
    <location>
        <begin position="160"/>
        <end position="183"/>
    </location>
</feature>
<organism evidence="5 6">
    <name type="scientific">Hibiscus syriacus</name>
    <name type="common">Rose of Sharon</name>
    <dbReference type="NCBI Taxonomy" id="106335"/>
    <lineage>
        <taxon>Eukaryota</taxon>
        <taxon>Viridiplantae</taxon>
        <taxon>Streptophyta</taxon>
        <taxon>Embryophyta</taxon>
        <taxon>Tracheophyta</taxon>
        <taxon>Spermatophyta</taxon>
        <taxon>Magnoliopsida</taxon>
        <taxon>eudicotyledons</taxon>
        <taxon>Gunneridae</taxon>
        <taxon>Pentapetalae</taxon>
        <taxon>rosids</taxon>
        <taxon>malvids</taxon>
        <taxon>Malvales</taxon>
        <taxon>Malvaceae</taxon>
        <taxon>Malvoideae</taxon>
        <taxon>Hibiscus</taxon>
    </lineage>
</organism>
<protein>
    <recommendedName>
        <fullName evidence="7">DUF4378 domain-containing protein</fullName>
    </recommendedName>
</protein>
<dbReference type="InterPro" id="IPR032795">
    <property type="entry name" value="DUF3741-assoc"/>
</dbReference>
<sequence>MVWSYSLDEALVGLVLRGFFGESPNYVVTHLVAVMSGQMALLESSVVRQRVGIFARTTYYHDHNHDHETRRDGGGGGARESPLLGFPTSLLSDREQGGLSSAAAAAVRHVSSCLVSGLGCGRVTYAFVINLPCYFDMELVGGQDPQSQGRFNELRRTLSNKKGSGTPNVVAKLMGLDTIPKQQHNLAAQRCHCKAKQMQREGNLCQELNKYKDVYEIWQQSSRTTKTRDSSPHKGSYNDNVIEKRIGLVHQKFMEAKSLVTDEKLRQTKEFHDALEVLISNRELFPKFLEEPNSTFSQYIYNFQSPTPETKRITVLRPSMMVDKEKLSGIGKKQKTCAYGSMVLKPSLEKTRDIKTVTCPSFSSPRLVHGEVSFEEPEDVVQELREVPKGITREMQENMMHHRREETLLPSVFSNGYTGDDSSFNRSENECAAENFSDSEIMSLTSRHSWGYINSGSQATDISPSATPGTPGSPIIHPRKINNNAPQCVNDSCSQVCSSETRLPDLISMGQKQGMISVQAGLSVAKTSMAAHMNENQDQPSPISVLEAPFDEEENTIQVSSGSFKSLRRGLEVPLKCNLIDKSPPIESIAHILSWGGSCSETATKLSTVSPGAKEEEDWVFSVQSLLSASSLNGEQPLPESKRRQWRSNMKLVFDCVNAALLEITGSGPDSCIWTKGMDGASPMLVDQVWARMEELFSGEVKYGLVGDDGDSSNLVQKEVVSETWVDQMKLEKDDLGREIEGKLLEEVVEEAGAWI</sequence>
<dbReference type="AlphaFoldDB" id="A0A6A3C4S7"/>
<dbReference type="Proteomes" id="UP000436088">
    <property type="component" value="Unassembled WGS sequence"/>
</dbReference>
<evidence type="ECO:0000313" key="5">
    <source>
        <dbReference type="EMBL" id="KAE8724180.1"/>
    </source>
</evidence>
<name>A0A6A3C4S7_HIBSY</name>
<dbReference type="PANTHER" id="PTHR46634:SF3">
    <property type="entry name" value="M REDUCTASE II SUBUNIT GAMMA, PUTATIVE (DUF3741)-RELATED"/>
    <property type="match status" value="1"/>
</dbReference>
<dbReference type="InterPro" id="IPR022212">
    <property type="entry name" value="DUF3741"/>
</dbReference>
<feature type="domain" description="DUF4378" evidence="3">
    <location>
        <begin position="640"/>
        <end position="751"/>
    </location>
</feature>
<accession>A0A6A3C4S7</accession>
<comment type="caution">
    <text evidence="5">The sequence shown here is derived from an EMBL/GenBank/DDBJ whole genome shotgun (WGS) entry which is preliminary data.</text>
</comment>
<dbReference type="Pfam" id="PF14309">
    <property type="entry name" value="DUF4378"/>
    <property type="match status" value="1"/>
</dbReference>
<reference evidence="5" key="1">
    <citation type="submission" date="2019-09" db="EMBL/GenBank/DDBJ databases">
        <title>Draft genome information of white flower Hibiscus syriacus.</title>
        <authorList>
            <person name="Kim Y.-M."/>
        </authorList>
    </citation>
    <scope>NUCLEOTIDE SEQUENCE [LARGE SCALE GENOMIC DNA]</scope>
    <source>
        <strain evidence="5">YM2019G1</strain>
    </source>
</reference>
<evidence type="ECO:0000259" key="3">
    <source>
        <dbReference type="Pfam" id="PF14309"/>
    </source>
</evidence>
<dbReference type="Pfam" id="PF12552">
    <property type="entry name" value="DUF3741"/>
    <property type="match status" value="1"/>
</dbReference>
<gene>
    <name evidence="5" type="ORF">F3Y22_tig00010860pilonHSYRG00007</name>
</gene>
<proteinExistence type="predicted"/>
<feature type="domain" description="DUF3741" evidence="2">
    <location>
        <begin position="251"/>
        <end position="294"/>
    </location>
</feature>
<dbReference type="PANTHER" id="PTHR46634">
    <property type="entry name" value="M REDUCTASE II SUBUNIT GAMMA, PUTATIVE (DUF3741)-RELATED"/>
    <property type="match status" value="1"/>
</dbReference>
<evidence type="ECO:0000313" key="6">
    <source>
        <dbReference type="Proteomes" id="UP000436088"/>
    </source>
</evidence>
<evidence type="ECO:0008006" key="7">
    <source>
        <dbReference type="Google" id="ProtNLM"/>
    </source>
</evidence>
<keyword evidence="6" id="KW-1185">Reference proteome</keyword>
<evidence type="ECO:0000256" key="1">
    <source>
        <dbReference type="SAM" id="MobiDB-lite"/>
    </source>
</evidence>
<feature type="compositionally biased region" description="Low complexity" evidence="1">
    <location>
        <begin position="463"/>
        <end position="474"/>
    </location>
</feature>
<dbReference type="Pfam" id="PF14383">
    <property type="entry name" value="VARLMGL"/>
    <property type="match status" value="1"/>
</dbReference>